<evidence type="ECO:0000256" key="19">
    <source>
        <dbReference type="HAMAP-Rule" id="MF_00021"/>
    </source>
</evidence>
<dbReference type="PANTHER" id="PTHR43209">
    <property type="entry name" value="TRNA SULFURTRANSFERASE"/>
    <property type="match status" value="1"/>
</dbReference>
<comment type="similarity">
    <text evidence="13 19">Belongs to the ThiI family.</text>
</comment>
<dbReference type="HAMAP" id="MF_00021">
    <property type="entry name" value="ThiI"/>
    <property type="match status" value="1"/>
</dbReference>
<reference evidence="21 22" key="1">
    <citation type="submission" date="2015-09" db="EMBL/GenBank/DDBJ databases">
        <authorList>
            <consortium name="Pathogen Informatics"/>
        </authorList>
    </citation>
    <scope>NUCLEOTIDE SEQUENCE [LARGE SCALE GENOMIC DNA]</scope>
    <source>
        <strain evidence="21 22">2789STDY5834928</strain>
    </source>
</reference>
<dbReference type="SUPFAM" id="SSF143437">
    <property type="entry name" value="THUMP domain-like"/>
    <property type="match status" value="1"/>
</dbReference>
<dbReference type="InterPro" id="IPR014729">
    <property type="entry name" value="Rossmann-like_a/b/a_fold"/>
</dbReference>
<keyword evidence="9 19" id="KW-0784">Thiamine biosynthesis</keyword>
<dbReference type="GO" id="GO:0005829">
    <property type="term" value="C:cytosol"/>
    <property type="evidence" value="ECO:0007669"/>
    <property type="project" value="TreeGrafter"/>
</dbReference>
<evidence type="ECO:0000256" key="5">
    <source>
        <dbReference type="ARBA" id="ARBA00022679"/>
    </source>
</evidence>
<feature type="binding site" evidence="19">
    <location>
        <position position="287"/>
    </location>
    <ligand>
        <name>ATP</name>
        <dbReference type="ChEBI" id="CHEBI:30616"/>
    </ligand>
</feature>
<dbReference type="GO" id="GO:0009229">
    <property type="term" value="P:thiamine diphosphate biosynthetic process"/>
    <property type="evidence" value="ECO:0007669"/>
    <property type="project" value="UniProtKB-UniRule"/>
</dbReference>
<comment type="function">
    <text evidence="12 19">Catalyzes the ATP-dependent transfer of a sulfur to tRNA to produce 4-thiouridine in position 8 of tRNAs, which functions as a near-UV photosensor. Also catalyzes the transfer of sulfur to the sulfur carrier protein ThiS, forming ThiS-thiocarboxylate. This is a step in the synthesis of thiazole, in the thiamine biosynthesis pathway. The sulfur is donated as persulfide by IscS.</text>
</comment>
<comment type="catalytic activity">
    <reaction evidence="10 19">
        <text>[ThiI sulfur-carrier protein]-S-sulfanyl-L-cysteine + a uridine in tRNA + 2 reduced [2Fe-2S]-[ferredoxin] + ATP + H(+) = [ThiI sulfur-carrier protein]-L-cysteine + a 4-thiouridine in tRNA + 2 oxidized [2Fe-2S]-[ferredoxin] + AMP + diphosphate</text>
        <dbReference type="Rhea" id="RHEA:24176"/>
        <dbReference type="Rhea" id="RHEA-COMP:10000"/>
        <dbReference type="Rhea" id="RHEA-COMP:10001"/>
        <dbReference type="Rhea" id="RHEA-COMP:13337"/>
        <dbReference type="Rhea" id="RHEA-COMP:13338"/>
        <dbReference type="Rhea" id="RHEA-COMP:13339"/>
        <dbReference type="Rhea" id="RHEA-COMP:13340"/>
        <dbReference type="ChEBI" id="CHEBI:15378"/>
        <dbReference type="ChEBI" id="CHEBI:29950"/>
        <dbReference type="ChEBI" id="CHEBI:30616"/>
        <dbReference type="ChEBI" id="CHEBI:33019"/>
        <dbReference type="ChEBI" id="CHEBI:33737"/>
        <dbReference type="ChEBI" id="CHEBI:33738"/>
        <dbReference type="ChEBI" id="CHEBI:61963"/>
        <dbReference type="ChEBI" id="CHEBI:65315"/>
        <dbReference type="ChEBI" id="CHEBI:136798"/>
        <dbReference type="ChEBI" id="CHEBI:456215"/>
        <dbReference type="EC" id="2.8.1.4"/>
    </reaction>
</comment>
<feature type="domain" description="THUMP" evidence="20">
    <location>
        <begin position="60"/>
        <end position="165"/>
    </location>
</feature>
<dbReference type="STRING" id="39492.ERS852540_01688"/>
<dbReference type="Pfam" id="PF02568">
    <property type="entry name" value="ThiI"/>
    <property type="match status" value="1"/>
</dbReference>
<evidence type="ECO:0000259" key="20">
    <source>
        <dbReference type="PROSITE" id="PS51165"/>
    </source>
</evidence>
<feature type="binding site" evidence="19">
    <location>
        <begin position="183"/>
        <end position="184"/>
    </location>
    <ligand>
        <name>ATP</name>
        <dbReference type="ChEBI" id="CHEBI:30616"/>
    </ligand>
</feature>
<evidence type="ECO:0000256" key="12">
    <source>
        <dbReference type="ARBA" id="ARBA00058382"/>
    </source>
</evidence>
<comment type="catalytic activity">
    <reaction evidence="11 19">
        <text>[ThiS sulfur-carrier protein]-C-terminal Gly-Gly-AMP + S-sulfanyl-L-cysteinyl-[cysteine desulfurase] + AH2 = [ThiS sulfur-carrier protein]-C-terminal-Gly-aminoethanethioate + L-cysteinyl-[cysteine desulfurase] + A + AMP + 2 H(+)</text>
        <dbReference type="Rhea" id="RHEA:43340"/>
        <dbReference type="Rhea" id="RHEA-COMP:12157"/>
        <dbReference type="Rhea" id="RHEA-COMP:12158"/>
        <dbReference type="Rhea" id="RHEA-COMP:12910"/>
        <dbReference type="Rhea" id="RHEA-COMP:19908"/>
        <dbReference type="ChEBI" id="CHEBI:13193"/>
        <dbReference type="ChEBI" id="CHEBI:15378"/>
        <dbReference type="ChEBI" id="CHEBI:17499"/>
        <dbReference type="ChEBI" id="CHEBI:29950"/>
        <dbReference type="ChEBI" id="CHEBI:61963"/>
        <dbReference type="ChEBI" id="CHEBI:90618"/>
        <dbReference type="ChEBI" id="CHEBI:232372"/>
        <dbReference type="ChEBI" id="CHEBI:456215"/>
    </reaction>
</comment>
<evidence type="ECO:0000256" key="3">
    <source>
        <dbReference type="ARBA" id="ARBA00022490"/>
    </source>
</evidence>
<evidence type="ECO:0000256" key="17">
    <source>
        <dbReference type="ARBA" id="ARBA00077849"/>
    </source>
</evidence>
<evidence type="ECO:0000256" key="9">
    <source>
        <dbReference type="ARBA" id="ARBA00022977"/>
    </source>
</evidence>
<evidence type="ECO:0000256" key="11">
    <source>
        <dbReference type="ARBA" id="ARBA00052330"/>
    </source>
</evidence>
<dbReference type="Pfam" id="PF02926">
    <property type="entry name" value="THUMP"/>
    <property type="match status" value="1"/>
</dbReference>
<dbReference type="EC" id="2.8.1.4" evidence="14 19"/>
<dbReference type="InterPro" id="IPR049962">
    <property type="entry name" value="THUMP_ThiI"/>
</dbReference>
<evidence type="ECO:0000256" key="16">
    <source>
        <dbReference type="ARBA" id="ARBA00075337"/>
    </source>
</evidence>
<protein>
    <recommendedName>
        <fullName evidence="15 19">Probable tRNA sulfurtransferase</fullName>
        <ecNumber evidence="14 19">2.8.1.4</ecNumber>
    </recommendedName>
    <alternativeName>
        <fullName evidence="16 19">Sulfur carrier protein ThiS sulfurtransferase</fullName>
    </alternativeName>
    <alternativeName>
        <fullName evidence="17 19">Thiamine biosynthesis protein ThiI</fullName>
    </alternativeName>
    <alternativeName>
        <fullName evidence="18 19">tRNA 4-thiouridine synthase</fullName>
    </alternativeName>
</protein>
<gene>
    <name evidence="19 21" type="primary">thiI</name>
    <name evidence="21" type="ORF">ERS852540_01688</name>
</gene>
<dbReference type="GO" id="GO:0000049">
    <property type="term" value="F:tRNA binding"/>
    <property type="evidence" value="ECO:0007669"/>
    <property type="project" value="UniProtKB-UniRule"/>
</dbReference>
<dbReference type="InterPro" id="IPR050102">
    <property type="entry name" value="tRNA_sulfurtransferase_ThiI"/>
</dbReference>
<evidence type="ECO:0000256" key="4">
    <source>
        <dbReference type="ARBA" id="ARBA00022555"/>
    </source>
</evidence>
<dbReference type="FunFam" id="3.40.50.620:FF:000053">
    <property type="entry name" value="Probable tRNA sulfurtransferase"/>
    <property type="match status" value="1"/>
</dbReference>
<dbReference type="OrthoDB" id="9773948at2"/>
<dbReference type="InterPro" id="IPR054173">
    <property type="entry name" value="ThiI_fer"/>
</dbReference>
<keyword evidence="8 19" id="KW-0694">RNA-binding</keyword>
<evidence type="ECO:0000256" key="13">
    <source>
        <dbReference type="ARBA" id="ARBA00061472"/>
    </source>
</evidence>
<name>A0A174ZR91_9FIRM</name>
<evidence type="ECO:0000256" key="2">
    <source>
        <dbReference type="ARBA" id="ARBA00004948"/>
    </source>
</evidence>
<comment type="subcellular location">
    <subcellularLocation>
        <location evidence="1 19">Cytoplasm</location>
    </subcellularLocation>
</comment>
<dbReference type="EMBL" id="CZBY01000013">
    <property type="protein sequence ID" value="CUQ88277.1"/>
    <property type="molecule type" value="Genomic_DNA"/>
</dbReference>
<dbReference type="Proteomes" id="UP000095662">
    <property type="component" value="Unassembled WGS sequence"/>
</dbReference>
<keyword evidence="7 19" id="KW-0067">ATP-binding</keyword>
<dbReference type="Gene3D" id="3.30.2130.30">
    <property type="match status" value="1"/>
</dbReference>
<dbReference type="CDD" id="cd01712">
    <property type="entry name" value="PPase_ThiI"/>
    <property type="match status" value="1"/>
</dbReference>
<dbReference type="GO" id="GO:0052837">
    <property type="term" value="P:thiazole biosynthetic process"/>
    <property type="evidence" value="ECO:0007669"/>
    <property type="project" value="TreeGrafter"/>
</dbReference>
<dbReference type="NCBIfam" id="TIGR00342">
    <property type="entry name" value="tRNA uracil 4-sulfurtransferase ThiI"/>
    <property type="match status" value="1"/>
</dbReference>
<dbReference type="SUPFAM" id="SSF52402">
    <property type="entry name" value="Adenine nucleotide alpha hydrolases-like"/>
    <property type="match status" value="1"/>
</dbReference>
<sequence>MNELIMAKYGEIALKGLNKGTFEDILVKNIRRRLRHCGKFHYMRKQSTIYIEPVGECDLDEVIEKLKVIFGIGALQRCAVFEKDFEQIKSQGVPYLENALKNAKTFKVDAKRSDKSFPMKTPEIQAELGGAILEAYPHLSVDVHNPEITVMCEIRDKGAYVSAERIIGAGGMPVGSSGKALLLLSGGIDSPVAGYMMAKRGLIVDGIHFVSPPYTSERALMKVETLCEKLTSYCGDIRFYCVPFTEIQEALRDNCPEEFFTIIMRRLMVKIANIIAERNEYGALVTGESVGQVASQTLKAIQCTDAAAEYPVFRPVIGMDKKEIIDIARKIDTFETSTLPYEDCCTVFTPKHPKTRPVFDEVIKAEQSFDFAPLIEKAVEGTTVKLFRIESKEEQE</sequence>
<evidence type="ECO:0000256" key="7">
    <source>
        <dbReference type="ARBA" id="ARBA00022840"/>
    </source>
</evidence>
<evidence type="ECO:0000256" key="14">
    <source>
        <dbReference type="ARBA" id="ARBA00066827"/>
    </source>
</evidence>
<keyword evidence="3 19" id="KW-0963">Cytoplasm</keyword>
<organism evidence="21 22">
    <name type="scientific">[Eubacterium] siraeum</name>
    <dbReference type="NCBI Taxonomy" id="39492"/>
    <lineage>
        <taxon>Bacteria</taxon>
        <taxon>Bacillati</taxon>
        <taxon>Bacillota</taxon>
        <taxon>Clostridia</taxon>
        <taxon>Eubacteriales</taxon>
        <taxon>Oscillospiraceae</taxon>
        <taxon>Oscillospiraceae incertae sedis</taxon>
    </lineage>
</organism>
<dbReference type="CDD" id="cd11716">
    <property type="entry name" value="THUMP_ThiI"/>
    <property type="match status" value="1"/>
</dbReference>
<dbReference type="Pfam" id="PF22025">
    <property type="entry name" value="ThiI_fer"/>
    <property type="match status" value="1"/>
</dbReference>
<dbReference type="GO" id="GO:0140741">
    <property type="term" value="F:tRNA-uracil-4 sulfurtransferase activity"/>
    <property type="evidence" value="ECO:0007669"/>
    <property type="project" value="UniProtKB-EC"/>
</dbReference>
<dbReference type="InterPro" id="IPR004114">
    <property type="entry name" value="THUMP_dom"/>
</dbReference>
<evidence type="ECO:0000256" key="1">
    <source>
        <dbReference type="ARBA" id="ARBA00004496"/>
    </source>
</evidence>
<comment type="pathway">
    <text evidence="2 19">Cofactor biosynthesis; thiamine diphosphate biosynthesis.</text>
</comment>
<proteinExistence type="inferred from homology"/>
<dbReference type="InterPro" id="IPR020536">
    <property type="entry name" value="ThiI_AANH"/>
</dbReference>
<dbReference type="GO" id="GO:0009228">
    <property type="term" value="P:thiamine biosynthetic process"/>
    <property type="evidence" value="ECO:0007669"/>
    <property type="project" value="UniProtKB-KW"/>
</dbReference>
<evidence type="ECO:0000256" key="10">
    <source>
        <dbReference type="ARBA" id="ARBA00050570"/>
    </source>
</evidence>
<dbReference type="AlphaFoldDB" id="A0A174ZR91"/>
<evidence type="ECO:0000313" key="22">
    <source>
        <dbReference type="Proteomes" id="UP000095662"/>
    </source>
</evidence>
<dbReference type="PANTHER" id="PTHR43209:SF1">
    <property type="entry name" value="TRNA SULFURTRANSFERASE"/>
    <property type="match status" value="1"/>
</dbReference>
<dbReference type="SMART" id="SM00981">
    <property type="entry name" value="THUMP"/>
    <property type="match status" value="1"/>
</dbReference>
<evidence type="ECO:0000256" key="18">
    <source>
        <dbReference type="ARBA" id="ARBA00080570"/>
    </source>
</evidence>
<dbReference type="UniPathway" id="UPA00060"/>
<dbReference type="PROSITE" id="PS51165">
    <property type="entry name" value="THUMP"/>
    <property type="match status" value="1"/>
</dbReference>
<keyword evidence="6 19" id="KW-0547">Nucleotide-binding</keyword>
<dbReference type="GO" id="GO:0004810">
    <property type="term" value="F:CCA tRNA nucleotidyltransferase activity"/>
    <property type="evidence" value="ECO:0007669"/>
    <property type="project" value="InterPro"/>
</dbReference>
<dbReference type="InterPro" id="IPR003720">
    <property type="entry name" value="tRNA_STrfase"/>
</dbReference>
<evidence type="ECO:0000256" key="8">
    <source>
        <dbReference type="ARBA" id="ARBA00022884"/>
    </source>
</evidence>
<feature type="binding site" evidence="19">
    <location>
        <position position="265"/>
    </location>
    <ligand>
        <name>ATP</name>
        <dbReference type="ChEBI" id="CHEBI:30616"/>
    </ligand>
</feature>
<dbReference type="GO" id="GO:0005524">
    <property type="term" value="F:ATP binding"/>
    <property type="evidence" value="ECO:0007669"/>
    <property type="project" value="UniProtKB-UniRule"/>
</dbReference>
<feature type="binding site" evidence="19">
    <location>
        <begin position="208"/>
        <end position="209"/>
    </location>
    <ligand>
        <name>ATP</name>
        <dbReference type="ChEBI" id="CHEBI:30616"/>
    </ligand>
</feature>
<evidence type="ECO:0000313" key="21">
    <source>
        <dbReference type="EMBL" id="CUQ88277.1"/>
    </source>
</evidence>
<dbReference type="GO" id="GO:0002937">
    <property type="term" value="P:tRNA 4-thiouridine biosynthesis"/>
    <property type="evidence" value="ECO:0007669"/>
    <property type="project" value="TreeGrafter"/>
</dbReference>
<accession>A0A174ZR91</accession>
<keyword evidence="5 19" id="KW-0808">Transferase</keyword>
<dbReference type="InterPro" id="IPR049961">
    <property type="entry name" value="ThiI_N"/>
</dbReference>
<dbReference type="Gene3D" id="3.40.50.620">
    <property type="entry name" value="HUPs"/>
    <property type="match status" value="1"/>
</dbReference>
<evidence type="ECO:0000256" key="6">
    <source>
        <dbReference type="ARBA" id="ARBA00022741"/>
    </source>
</evidence>
<evidence type="ECO:0000256" key="15">
    <source>
        <dbReference type="ARBA" id="ARBA00071867"/>
    </source>
</evidence>
<feature type="binding site" evidence="19">
    <location>
        <position position="296"/>
    </location>
    <ligand>
        <name>ATP</name>
        <dbReference type="ChEBI" id="CHEBI:30616"/>
    </ligand>
</feature>
<keyword evidence="4 19" id="KW-0820">tRNA-binding</keyword>